<feature type="compositionally biased region" description="Gly residues" evidence="5">
    <location>
        <begin position="355"/>
        <end position="365"/>
    </location>
</feature>
<organism evidence="8 9">
    <name type="scientific">Kitasatospora indigofera</name>
    <dbReference type="NCBI Taxonomy" id="67307"/>
    <lineage>
        <taxon>Bacteria</taxon>
        <taxon>Bacillati</taxon>
        <taxon>Actinomycetota</taxon>
        <taxon>Actinomycetes</taxon>
        <taxon>Kitasatosporales</taxon>
        <taxon>Streptomycetaceae</taxon>
        <taxon>Kitasatospora</taxon>
    </lineage>
</organism>
<evidence type="ECO:0000256" key="4">
    <source>
        <dbReference type="ARBA" id="ARBA00023136"/>
    </source>
</evidence>
<sequence length="408" mass="43314">MQIWSVVRPLAVVVMVLVLVLGLDRLMDRALGRFAVRRPGSVLLSLLRRCRMPFLAAAVAVLLLTGEPAMRLADGLRPVVRHALLLAVLVTCGWLTARVVSLLIDTGLRSYATDRRDPARIRRVRTQAGLMGRICDAGIAVVTLAAVLMTFPAVRAVGTSLLASAGLVGLVVGVAAQSTLANLFAGIQLAFGDMVRIGDVVVVAGEWGTVEEITLTSVVIATWDQRRIVMPVSYFAGKPFENWSRGGSGITGTAVLHLDHSAPVAELRAEFARRLAGNERWDGEGWALQVVDTTATTVVVRLLMTARNGEDAFELRCWAREELIGYLREQHPYALPRVNLATAAGRADDQAGEAGEAGDGPGPSGGAARSGDLPARPHARPHVGPQAGAPEGPPAGRPRSRAGRADGR</sequence>
<keyword evidence="9" id="KW-1185">Reference proteome</keyword>
<feature type="region of interest" description="Disordered" evidence="5">
    <location>
        <begin position="346"/>
        <end position="408"/>
    </location>
</feature>
<feature type="transmembrane region" description="Helical" evidence="6">
    <location>
        <begin position="128"/>
        <end position="149"/>
    </location>
</feature>
<name>A0A919G0S9_9ACTN</name>
<evidence type="ECO:0000313" key="8">
    <source>
        <dbReference type="EMBL" id="GHH75479.1"/>
    </source>
</evidence>
<keyword evidence="2 6" id="KW-0812">Transmembrane</keyword>
<evidence type="ECO:0000256" key="6">
    <source>
        <dbReference type="SAM" id="Phobius"/>
    </source>
</evidence>
<feature type="domain" description="Mechanosensitive ion channel MscS" evidence="7">
    <location>
        <begin position="179"/>
        <end position="245"/>
    </location>
</feature>
<keyword evidence="4 6" id="KW-0472">Membrane</keyword>
<evidence type="ECO:0000256" key="5">
    <source>
        <dbReference type="SAM" id="MobiDB-lite"/>
    </source>
</evidence>
<reference evidence="8" key="1">
    <citation type="journal article" date="2014" name="Int. J. Syst. Evol. Microbiol.">
        <title>Complete genome sequence of Corynebacterium casei LMG S-19264T (=DSM 44701T), isolated from a smear-ripened cheese.</title>
        <authorList>
            <consortium name="US DOE Joint Genome Institute (JGI-PGF)"/>
            <person name="Walter F."/>
            <person name="Albersmeier A."/>
            <person name="Kalinowski J."/>
            <person name="Ruckert C."/>
        </authorList>
    </citation>
    <scope>NUCLEOTIDE SEQUENCE</scope>
    <source>
        <strain evidence="8">JCM 4646</strain>
    </source>
</reference>
<evidence type="ECO:0000313" key="9">
    <source>
        <dbReference type="Proteomes" id="UP000617734"/>
    </source>
</evidence>
<feature type="transmembrane region" description="Helical" evidence="6">
    <location>
        <begin position="84"/>
        <end position="108"/>
    </location>
</feature>
<dbReference type="InterPro" id="IPR023408">
    <property type="entry name" value="MscS_beta-dom_sf"/>
</dbReference>
<feature type="transmembrane region" description="Helical" evidence="6">
    <location>
        <begin position="6"/>
        <end position="26"/>
    </location>
</feature>
<dbReference type="InterPro" id="IPR010920">
    <property type="entry name" value="LSM_dom_sf"/>
</dbReference>
<accession>A0A919G0S9</accession>
<evidence type="ECO:0000259" key="7">
    <source>
        <dbReference type="Pfam" id="PF00924"/>
    </source>
</evidence>
<evidence type="ECO:0000256" key="3">
    <source>
        <dbReference type="ARBA" id="ARBA00022989"/>
    </source>
</evidence>
<keyword evidence="3 6" id="KW-1133">Transmembrane helix</keyword>
<comment type="subcellular location">
    <subcellularLocation>
        <location evidence="1">Membrane</location>
    </subcellularLocation>
</comment>
<proteinExistence type="predicted"/>
<dbReference type="Gene3D" id="2.30.30.60">
    <property type="match status" value="1"/>
</dbReference>
<dbReference type="PANTHER" id="PTHR30566">
    <property type="entry name" value="YNAI-RELATED MECHANOSENSITIVE ION CHANNEL"/>
    <property type="match status" value="1"/>
</dbReference>
<evidence type="ECO:0000256" key="2">
    <source>
        <dbReference type="ARBA" id="ARBA00022692"/>
    </source>
</evidence>
<dbReference type="RefSeq" id="WP_229927644.1">
    <property type="nucleotide sequence ID" value="NZ_BNBO01000026.1"/>
</dbReference>
<dbReference type="Proteomes" id="UP000617734">
    <property type="component" value="Unassembled WGS sequence"/>
</dbReference>
<dbReference type="GO" id="GO:0055085">
    <property type="term" value="P:transmembrane transport"/>
    <property type="evidence" value="ECO:0007669"/>
    <property type="project" value="InterPro"/>
</dbReference>
<dbReference type="AlphaFoldDB" id="A0A919G0S9"/>
<dbReference type="Gene3D" id="1.10.287.1260">
    <property type="match status" value="1"/>
</dbReference>
<evidence type="ECO:0000256" key="1">
    <source>
        <dbReference type="ARBA" id="ARBA00004370"/>
    </source>
</evidence>
<comment type="caution">
    <text evidence="8">The sequence shown here is derived from an EMBL/GenBank/DDBJ whole genome shotgun (WGS) entry which is preliminary data.</text>
</comment>
<dbReference type="EMBL" id="BNBO01000026">
    <property type="protein sequence ID" value="GHH75479.1"/>
    <property type="molecule type" value="Genomic_DNA"/>
</dbReference>
<dbReference type="Pfam" id="PF00924">
    <property type="entry name" value="MS_channel_2nd"/>
    <property type="match status" value="1"/>
</dbReference>
<dbReference type="InterPro" id="IPR006685">
    <property type="entry name" value="MscS_channel_2nd"/>
</dbReference>
<reference evidence="8" key="2">
    <citation type="submission" date="2020-09" db="EMBL/GenBank/DDBJ databases">
        <authorList>
            <person name="Sun Q."/>
            <person name="Ohkuma M."/>
        </authorList>
    </citation>
    <scope>NUCLEOTIDE SEQUENCE</scope>
    <source>
        <strain evidence="8">JCM 4646</strain>
    </source>
</reference>
<protein>
    <submittedName>
        <fullName evidence="8">Mechanosensitive ion channel protein</fullName>
    </submittedName>
</protein>
<feature type="transmembrane region" description="Helical" evidence="6">
    <location>
        <begin position="161"/>
        <end position="187"/>
    </location>
</feature>
<dbReference type="SUPFAM" id="SSF50182">
    <property type="entry name" value="Sm-like ribonucleoproteins"/>
    <property type="match status" value="1"/>
</dbReference>
<gene>
    <name evidence="8" type="ORF">GCM10018781_44400</name>
</gene>
<dbReference type="GeneID" id="95354833"/>
<dbReference type="GO" id="GO:0016020">
    <property type="term" value="C:membrane"/>
    <property type="evidence" value="ECO:0007669"/>
    <property type="project" value="UniProtKB-SubCell"/>
</dbReference>
<dbReference type="PANTHER" id="PTHR30566:SF25">
    <property type="entry name" value="INNER MEMBRANE PROTEIN"/>
    <property type="match status" value="1"/>
</dbReference>